<accession>A0A1N7NVG9</accession>
<dbReference type="SUPFAM" id="SSF53850">
    <property type="entry name" value="Periplasmic binding protein-like II"/>
    <property type="match status" value="1"/>
</dbReference>
<dbReference type="EMBL" id="FTOP01000012">
    <property type="protein sequence ID" value="SIT02385.1"/>
    <property type="molecule type" value="Genomic_DNA"/>
</dbReference>
<dbReference type="RefSeq" id="WP_076502139.1">
    <property type="nucleotide sequence ID" value="NZ_FTOP01000012.1"/>
</dbReference>
<dbReference type="PANTHER" id="PTHR35841">
    <property type="entry name" value="PHOSPHONATES-BINDING PERIPLASMIC PROTEIN"/>
    <property type="match status" value="1"/>
</dbReference>
<dbReference type="OrthoDB" id="9781943at2"/>
<dbReference type="STRING" id="529505.SAMN05421761_11211"/>
<dbReference type="Pfam" id="PF12974">
    <property type="entry name" value="Phosphonate-bd"/>
    <property type="match status" value="1"/>
</dbReference>
<dbReference type="Gene3D" id="3.40.190.10">
    <property type="entry name" value="Periplasmic binding protein-like II"/>
    <property type="match status" value="2"/>
</dbReference>
<organism evidence="1 2">
    <name type="scientific">Belliella pelovolcani</name>
    <dbReference type="NCBI Taxonomy" id="529505"/>
    <lineage>
        <taxon>Bacteria</taxon>
        <taxon>Pseudomonadati</taxon>
        <taxon>Bacteroidota</taxon>
        <taxon>Cytophagia</taxon>
        <taxon>Cytophagales</taxon>
        <taxon>Cyclobacteriaceae</taxon>
        <taxon>Belliella</taxon>
    </lineage>
</organism>
<sequence length="287" mass="32478">MKKIALTYFIFFSILVNTSDAQEKEESIILATYTYGTTDRLENLQPLAKLIEKKLERKICVITISFPTVDQLIDAMVRQEVDIVFVSTAGYFHYLEHAHAFEIAVALIDESASATSYRSIIASSMKSGVADWNELIEKSKDLSLTLVNPQSTSGYLFPFFYLQNHQMTPLEEHFASIDFSGSHQKALEEILSGSADIAAFGANDYYALDSPKEKINILWMSGVIPLGPVLLRKTLEDDVKLRIEPILNSLHLEEPQIFESIKSGWVEAKNASRFEKVDLDYYLNFLK</sequence>
<evidence type="ECO:0000313" key="2">
    <source>
        <dbReference type="Proteomes" id="UP000186026"/>
    </source>
</evidence>
<dbReference type="AlphaFoldDB" id="A0A1N7NVG9"/>
<evidence type="ECO:0000313" key="1">
    <source>
        <dbReference type="EMBL" id="SIT02385.1"/>
    </source>
</evidence>
<keyword evidence="2" id="KW-1185">Reference proteome</keyword>
<reference evidence="2" key="1">
    <citation type="submission" date="2017-01" db="EMBL/GenBank/DDBJ databases">
        <authorList>
            <person name="Varghese N."/>
            <person name="Submissions S."/>
        </authorList>
    </citation>
    <scope>NUCLEOTIDE SEQUENCE [LARGE SCALE GENOMIC DNA]</scope>
    <source>
        <strain evidence="2">DSM 46698</strain>
    </source>
</reference>
<dbReference type="PANTHER" id="PTHR35841:SF1">
    <property type="entry name" value="PHOSPHONATES-BINDING PERIPLASMIC PROTEIN"/>
    <property type="match status" value="1"/>
</dbReference>
<name>A0A1N7NVG9_9BACT</name>
<proteinExistence type="predicted"/>
<gene>
    <name evidence="1" type="ORF">SAMN05421761_11211</name>
</gene>
<dbReference type="Proteomes" id="UP000186026">
    <property type="component" value="Unassembled WGS sequence"/>
</dbReference>
<protein>
    <submittedName>
        <fullName evidence="1">Phosphate/phosphite/phosphonate ABC transporter binding protein</fullName>
    </submittedName>
</protein>